<name>Q89MK8_BRADU</name>
<dbReference type="PANTHER" id="PTHR43805">
    <property type="entry name" value="GLYCEROPHOSPHORYL DIESTER PHOSPHODIESTERASE"/>
    <property type="match status" value="1"/>
</dbReference>
<keyword evidence="1" id="KW-0472">Membrane</keyword>
<keyword evidence="4" id="KW-1185">Reference proteome</keyword>
<accession>Q89MK8</accession>
<dbReference type="HOGENOM" id="CLU_074029_0_0_5"/>
<dbReference type="Gene3D" id="3.20.20.190">
    <property type="entry name" value="Phosphatidylinositol (PI) phosphodiesterase"/>
    <property type="match status" value="1"/>
</dbReference>
<dbReference type="SUPFAM" id="SSF51695">
    <property type="entry name" value="PLC-like phosphodiesterases"/>
    <property type="match status" value="1"/>
</dbReference>
<organism evidence="3 4">
    <name type="scientific">Bradyrhizobium diazoefficiens (strain JCM 10833 / BCRC 13528 / IAM 13628 / NBRC 14792 / USDA 110)</name>
    <dbReference type="NCBI Taxonomy" id="224911"/>
    <lineage>
        <taxon>Bacteria</taxon>
        <taxon>Pseudomonadati</taxon>
        <taxon>Pseudomonadota</taxon>
        <taxon>Alphaproteobacteria</taxon>
        <taxon>Hyphomicrobiales</taxon>
        <taxon>Nitrobacteraceae</taxon>
        <taxon>Bradyrhizobium</taxon>
    </lineage>
</organism>
<dbReference type="InterPro" id="IPR017946">
    <property type="entry name" value="PLC-like_Pdiesterase_TIM-brl"/>
</dbReference>
<dbReference type="EnsemblBacteria" id="BAC49450">
    <property type="protein sequence ID" value="BAC49450"/>
    <property type="gene ID" value="BAC49450"/>
</dbReference>
<reference evidence="4" key="1">
    <citation type="journal article" date="2002" name="DNA Res.">
        <title>Complete genomic sequence of nitrogen-fixing symbiotic bacterium Bradyrhizobium japonicum USDA110.</title>
        <authorList>
            <person name="Kaneko T."/>
            <person name="Nakamura Y."/>
            <person name="Sato S."/>
            <person name="Minamisawa K."/>
            <person name="Uchiumi T."/>
            <person name="Sasamoto S."/>
            <person name="Watanabe A."/>
            <person name="Idesawa K."/>
            <person name="Iriguchi M."/>
            <person name="Kawashima K."/>
            <person name="Kohara M."/>
            <person name="Matsumoto M."/>
            <person name="Shimpo S."/>
            <person name="Tsuruoka H."/>
            <person name="Wada T."/>
            <person name="Yamada M."/>
            <person name="Tabata S."/>
        </authorList>
    </citation>
    <scope>NUCLEOTIDE SEQUENCE [LARGE SCALE GENOMIC DNA]</scope>
    <source>
        <strain evidence="4">JCM 10833 / BCRC 13528 / IAM 13628 / NBRC 14792 / USDA 110</strain>
    </source>
</reference>
<dbReference type="EMBL" id="BA000040">
    <property type="protein sequence ID" value="BAC49450.1"/>
    <property type="molecule type" value="Genomic_DNA"/>
</dbReference>
<evidence type="ECO:0000259" key="2">
    <source>
        <dbReference type="PROSITE" id="PS51704"/>
    </source>
</evidence>
<dbReference type="PhylomeDB" id="Q89MK8"/>
<dbReference type="KEGG" id="bja:bll4185"/>
<sequence>MRDDRRKSTPNATDDHLGIGEETVRRKLGFATAVLIAAAAGVYINNTSLLAPHRDGKPVLLAHRGMAQRFDERDVKNDTCTAARMLPPTHDYLENTLRSMRASFEAGADVVELDVHPTTDGEFAVFHDWTLDCRTDGQGVTREQSMTELKTLDIGYGYTADGGRTFPFRGKGIGMMPTLSDVFAAFPDRRLVVNVKSRDANEGEKLAAVLNALPAERRRMIMVYGGDEPIEVIRRLTPEVRTISRGAIRSCLLGYIGYGWTGLMPAACRDAMVLVPINVAPWLWGWPDRFLARMNGANSAVFVLGPYTGGEFSSGIDTPELFARLPQGYSDGIWTNEIEAIAGKSKD</sequence>
<evidence type="ECO:0000256" key="1">
    <source>
        <dbReference type="SAM" id="Phobius"/>
    </source>
</evidence>
<dbReference type="Proteomes" id="UP000002526">
    <property type="component" value="Chromosome"/>
</dbReference>
<dbReference type="eggNOG" id="COG0584">
    <property type="taxonomic scope" value="Bacteria"/>
</dbReference>
<dbReference type="GO" id="GO:0006629">
    <property type="term" value="P:lipid metabolic process"/>
    <property type="evidence" value="ECO:0007669"/>
    <property type="project" value="InterPro"/>
</dbReference>
<gene>
    <name evidence="3" type="ordered locus">bll4185</name>
</gene>
<dbReference type="AlphaFoldDB" id="Q89MK8"/>
<evidence type="ECO:0000313" key="4">
    <source>
        <dbReference type="Proteomes" id="UP000002526"/>
    </source>
</evidence>
<dbReference type="PANTHER" id="PTHR43805:SF1">
    <property type="entry name" value="GP-PDE DOMAIN-CONTAINING PROTEIN"/>
    <property type="match status" value="1"/>
</dbReference>
<feature type="transmembrane region" description="Helical" evidence="1">
    <location>
        <begin position="28"/>
        <end position="44"/>
    </location>
</feature>
<dbReference type="InterPro" id="IPR030395">
    <property type="entry name" value="GP_PDE_dom"/>
</dbReference>
<dbReference type="PROSITE" id="PS51704">
    <property type="entry name" value="GP_PDE"/>
    <property type="match status" value="1"/>
</dbReference>
<keyword evidence="1" id="KW-1133">Transmembrane helix</keyword>
<dbReference type="Pfam" id="PF03009">
    <property type="entry name" value="GDPD"/>
    <property type="match status" value="1"/>
</dbReference>
<protein>
    <submittedName>
        <fullName evidence="3">Bll4185 protein</fullName>
    </submittedName>
</protein>
<proteinExistence type="predicted"/>
<dbReference type="PATRIC" id="fig|224911.5.peg.4202"/>
<dbReference type="OrthoDB" id="9795622at2"/>
<feature type="domain" description="GP-PDE" evidence="2">
    <location>
        <begin position="75"/>
        <end position="345"/>
    </location>
</feature>
<dbReference type="GO" id="GO:0008081">
    <property type="term" value="F:phosphoric diester hydrolase activity"/>
    <property type="evidence" value="ECO:0007669"/>
    <property type="project" value="InterPro"/>
</dbReference>
<dbReference type="InParanoid" id="Q89MK8"/>
<dbReference type="CDD" id="cd08613">
    <property type="entry name" value="GDPD_GDE4_like_1"/>
    <property type="match status" value="1"/>
</dbReference>
<evidence type="ECO:0000313" key="3">
    <source>
        <dbReference type="EMBL" id="BAC49450.1"/>
    </source>
</evidence>
<dbReference type="STRING" id="224911.AAV28_17960"/>
<keyword evidence="1" id="KW-0812">Transmembrane</keyword>